<evidence type="ECO:0000313" key="2">
    <source>
        <dbReference type="EMBL" id="KAF2126822.1"/>
    </source>
</evidence>
<keyword evidence="3" id="KW-1185">Reference proteome</keyword>
<dbReference type="PANTHER" id="PTHR42040:SF1">
    <property type="entry name" value="INNER KINETOCHORE SUBUNIT FTA4"/>
    <property type="match status" value="1"/>
</dbReference>
<dbReference type="InterPro" id="IPR025207">
    <property type="entry name" value="Sim4_Fta4"/>
</dbReference>
<feature type="region of interest" description="Disordered" evidence="1">
    <location>
        <begin position="229"/>
        <end position="250"/>
    </location>
</feature>
<evidence type="ECO:0000313" key="3">
    <source>
        <dbReference type="Proteomes" id="UP000799771"/>
    </source>
</evidence>
<feature type="region of interest" description="Disordered" evidence="1">
    <location>
        <begin position="93"/>
        <end position="113"/>
    </location>
</feature>
<feature type="compositionally biased region" description="Basic and acidic residues" evidence="1">
    <location>
        <begin position="240"/>
        <end position="250"/>
    </location>
</feature>
<dbReference type="RefSeq" id="XP_033521214.1">
    <property type="nucleotide sequence ID" value="XM_033664094.1"/>
</dbReference>
<name>A0A6A6A492_9PLEO</name>
<protein>
    <recommendedName>
        <fullName evidence="4">Kinetochore protein fta4</fullName>
    </recommendedName>
</protein>
<organism evidence="2 3">
    <name type="scientific">Dothidotthia symphoricarpi CBS 119687</name>
    <dbReference type="NCBI Taxonomy" id="1392245"/>
    <lineage>
        <taxon>Eukaryota</taxon>
        <taxon>Fungi</taxon>
        <taxon>Dikarya</taxon>
        <taxon>Ascomycota</taxon>
        <taxon>Pezizomycotina</taxon>
        <taxon>Dothideomycetes</taxon>
        <taxon>Pleosporomycetidae</taxon>
        <taxon>Pleosporales</taxon>
        <taxon>Dothidotthiaceae</taxon>
        <taxon>Dothidotthia</taxon>
    </lineage>
</organism>
<evidence type="ECO:0008006" key="4">
    <source>
        <dbReference type="Google" id="ProtNLM"/>
    </source>
</evidence>
<dbReference type="AlphaFoldDB" id="A0A6A6A492"/>
<sequence length="262" mass="29281">MSKQGTVVEQKQLFLQTRKQLLSRGIAPSERLRTIANEGGIELSVLKGVLDKVNRDLKQHSRIVYSRQMLEHVVSQIDDLYWDSGALQHLEEEDGDAGTDADDDGHTVYQTDDLTQDECIARLPTVFPQSSNPHHDDDNTDVEISRDDYTTALSRLQALSARRQTLQNSLNTSRMLLELLEPYKTPKESVQPNLVWKDAPLGAELGKTRSLAIRVAGRVAERFGDVQVPATAEEDGDGDVDMRGFGGRDEGRRKVDEVLSGW</sequence>
<dbReference type="PANTHER" id="PTHR42040">
    <property type="entry name" value="INNER KINETOCHORE SUBUNIT FTA4"/>
    <property type="match status" value="1"/>
</dbReference>
<proteinExistence type="predicted"/>
<evidence type="ECO:0000256" key="1">
    <source>
        <dbReference type="SAM" id="MobiDB-lite"/>
    </source>
</evidence>
<reference evidence="2" key="1">
    <citation type="journal article" date="2020" name="Stud. Mycol.">
        <title>101 Dothideomycetes genomes: a test case for predicting lifestyles and emergence of pathogens.</title>
        <authorList>
            <person name="Haridas S."/>
            <person name="Albert R."/>
            <person name="Binder M."/>
            <person name="Bloem J."/>
            <person name="Labutti K."/>
            <person name="Salamov A."/>
            <person name="Andreopoulos B."/>
            <person name="Baker S."/>
            <person name="Barry K."/>
            <person name="Bills G."/>
            <person name="Bluhm B."/>
            <person name="Cannon C."/>
            <person name="Castanera R."/>
            <person name="Culley D."/>
            <person name="Daum C."/>
            <person name="Ezra D."/>
            <person name="Gonzalez J."/>
            <person name="Henrissat B."/>
            <person name="Kuo A."/>
            <person name="Liang C."/>
            <person name="Lipzen A."/>
            <person name="Lutzoni F."/>
            <person name="Magnuson J."/>
            <person name="Mondo S."/>
            <person name="Nolan M."/>
            <person name="Ohm R."/>
            <person name="Pangilinan J."/>
            <person name="Park H.-J."/>
            <person name="Ramirez L."/>
            <person name="Alfaro M."/>
            <person name="Sun H."/>
            <person name="Tritt A."/>
            <person name="Yoshinaga Y."/>
            <person name="Zwiers L.-H."/>
            <person name="Turgeon B."/>
            <person name="Goodwin S."/>
            <person name="Spatafora J."/>
            <person name="Crous P."/>
            <person name="Grigoriev I."/>
        </authorList>
    </citation>
    <scope>NUCLEOTIDE SEQUENCE</scope>
    <source>
        <strain evidence="2">CBS 119687</strain>
    </source>
</reference>
<dbReference type="Pfam" id="PF13093">
    <property type="entry name" value="FTA4"/>
    <property type="match status" value="1"/>
</dbReference>
<gene>
    <name evidence="2" type="ORF">P153DRAFT_296579</name>
</gene>
<accession>A0A6A6A492</accession>
<dbReference type="Proteomes" id="UP000799771">
    <property type="component" value="Unassembled WGS sequence"/>
</dbReference>
<dbReference type="EMBL" id="ML977512">
    <property type="protein sequence ID" value="KAF2126822.1"/>
    <property type="molecule type" value="Genomic_DNA"/>
</dbReference>
<feature type="compositionally biased region" description="Acidic residues" evidence="1">
    <location>
        <begin position="93"/>
        <end position="103"/>
    </location>
</feature>
<dbReference type="OrthoDB" id="21214at2759"/>
<dbReference type="GO" id="GO:0031511">
    <property type="term" value="C:Mis6-Sim4 complex"/>
    <property type="evidence" value="ECO:0007669"/>
    <property type="project" value="InterPro"/>
</dbReference>
<dbReference type="GeneID" id="54404526"/>